<proteinExistence type="predicted"/>
<organism evidence="1 2">
    <name type="scientific">Cryptococcus gattii EJB2</name>
    <dbReference type="NCBI Taxonomy" id="1296103"/>
    <lineage>
        <taxon>Eukaryota</taxon>
        <taxon>Fungi</taxon>
        <taxon>Dikarya</taxon>
        <taxon>Basidiomycota</taxon>
        <taxon>Agaricomycotina</taxon>
        <taxon>Tremellomycetes</taxon>
        <taxon>Tremellales</taxon>
        <taxon>Cryptococcaceae</taxon>
        <taxon>Cryptococcus</taxon>
        <taxon>Cryptococcus gattii species complex</taxon>
    </lineage>
</organism>
<name>A0ABR5BLH7_9TREE</name>
<dbReference type="Proteomes" id="UP000054272">
    <property type="component" value="Unassembled WGS sequence"/>
</dbReference>
<evidence type="ECO:0000313" key="1">
    <source>
        <dbReference type="EMBL" id="KIR76403.1"/>
    </source>
</evidence>
<dbReference type="EMBL" id="KN848803">
    <property type="protein sequence ID" value="KIR76403.1"/>
    <property type="molecule type" value="Genomic_DNA"/>
</dbReference>
<protein>
    <submittedName>
        <fullName evidence="1">Uncharacterized protein</fullName>
    </submittedName>
</protein>
<accession>A0ABR5BLH7</accession>
<dbReference type="PANTHER" id="PTHR39470">
    <property type="entry name" value="CHROMOSOME 10, WHOLE GENOME SHOTGUN SEQUENCE"/>
    <property type="match status" value="1"/>
</dbReference>
<evidence type="ECO:0000313" key="2">
    <source>
        <dbReference type="Proteomes" id="UP000054272"/>
    </source>
</evidence>
<sequence length="341" mass="37993">MWALSLLYRYEIPLAVAGVVAVRWLPGLISSPRPALPVRQPLPPCAGAAKCLLVVFSLYHLYRLVFPPYDLFIHNNLDILAQNTLLRDALRQSLRSSTGDYSPVEDLLLTRLKVLDNRYLYARLGHRPMLECLWCTHALDYFLFALPSILWPYVCEALVLGVLGWRVVGGGPGAERRSERWRGVMAWTLFGAAVAEIGVKWAWEVVAVQGDCAHVAPAIHTIRSLFLLLLPIVYVLLPVASPSPSPSPSPSASAIMPYLTSLQSTLHYTSVTRAAIRQSPQLRTAVQAVNKREGEGAEKARRDDAVWARASEAGLDEDGIRRQVRVMLKNGWERLMRLGEL</sequence>
<dbReference type="PANTHER" id="PTHR39470:SF1">
    <property type="entry name" value="CHORISMATE SYNTHASE PROTEIN"/>
    <property type="match status" value="1"/>
</dbReference>
<reference evidence="1 2" key="1">
    <citation type="submission" date="2015-01" db="EMBL/GenBank/DDBJ databases">
        <title>The Genome Sequence of Cryptococcus gattii EJB2.</title>
        <authorList>
            <consortium name="The Broad Institute Genomics Platform"/>
            <person name="Cuomo C."/>
            <person name="Litvintseva A."/>
            <person name="Chen Y."/>
            <person name="Heitman J."/>
            <person name="Sun S."/>
            <person name="Springer D."/>
            <person name="Dromer F."/>
            <person name="Young S."/>
            <person name="Zeng Q."/>
            <person name="Gargeya S."/>
            <person name="Abouelleil A."/>
            <person name="Alvarado L."/>
            <person name="Chapman S.B."/>
            <person name="Gainer-Dewar J."/>
            <person name="Goldberg J."/>
            <person name="Griggs A."/>
            <person name="Gujja S."/>
            <person name="Hansen M."/>
            <person name="Howarth C."/>
            <person name="Imamovic A."/>
            <person name="Larimer J."/>
            <person name="Murphy C."/>
            <person name="Naylor J."/>
            <person name="Pearson M."/>
            <person name="Priest M."/>
            <person name="Roberts A."/>
            <person name="Saif S."/>
            <person name="Shea T."/>
            <person name="Sykes S."/>
            <person name="Wortman J."/>
            <person name="Nusbaum C."/>
            <person name="Birren B."/>
        </authorList>
    </citation>
    <scope>NUCLEOTIDE SEQUENCE [LARGE SCALE GENOMIC DNA]</scope>
    <source>
        <strain evidence="1 2">EJB2</strain>
    </source>
</reference>
<keyword evidence="2" id="KW-1185">Reference proteome</keyword>
<gene>
    <name evidence="1" type="ORF">I306_06619</name>
</gene>